<dbReference type="PANTHER" id="PTHR36111:SF2">
    <property type="entry name" value="INNER MEMBRANE PROTEIN"/>
    <property type="match status" value="1"/>
</dbReference>
<reference evidence="2 3" key="1">
    <citation type="submission" date="2020-05" db="EMBL/GenBank/DDBJ databases">
        <title>Aquirufa sp. strain 15G-AUS-rot a new Aquirufa species.</title>
        <authorList>
            <person name="Pitt A."/>
            <person name="Hahn M.W."/>
        </authorList>
    </citation>
    <scope>NUCLEOTIDE SEQUENCE [LARGE SCALE GENOMIC DNA]</scope>
    <source>
        <strain evidence="2 3">15G-AUS-rot</strain>
    </source>
</reference>
<evidence type="ECO:0000256" key="1">
    <source>
        <dbReference type="SAM" id="Phobius"/>
    </source>
</evidence>
<dbReference type="AlphaFoldDB" id="A0A7D4TTT6"/>
<keyword evidence="3" id="KW-1185">Reference proteome</keyword>
<organism evidence="2 3">
    <name type="scientific">Aquiluna borgnonia</name>
    <dbReference type="NCBI Taxonomy" id="2499157"/>
    <lineage>
        <taxon>Bacteria</taxon>
        <taxon>Bacillati</taxon>
        <taxon>Actinomycetota</taxon>
        <taxon>Actinomycetes</taxon>
        <taxon>Micrococcales</taxon>
        <taxon>Microbacteriaceae</taxon>
        <taxon>Luna cluster</taxon>
        <taxon>Luna-1 subcluster</taxon>
        <taxon>Aquiluna</taxon>
    </lineage>
</organism>
<feature type="transmembrane region" description="Helical" evidence="1">
    <location>
        <begin position="218"/>
        <end position="240"/>
    </location>
</feature>
<feature type="transmembrane region" description="Helical" evidence="1">
    <location>
        <begin position="108"/>
        <end position="131"/>
    </location>
</feature>
<feature type="transmembrane region" description="Helical" evidence="1">
    <location>
        <begin position="6"/>
        <end position="24"/>
    </location>
</feature>
<accession>A0A7D4TTT6</accession>
<feature type="transmembrane region" description="Helical" evidence="1">
    <location>
        <begin position="31"/>
        <end position="49"/>
    </location>
</feature>
<gene>
    <name evidence="2" type="ORF">HRU87_01650</name>
</gene>
<protein>
    <submittedName>
        <fullName evidence="2">DUF554 domain-containing protein</fullName>
    </submittedName>
</protein>
<proteinExistence type="predicted"/>
<feature type="transmembrane region" description="Helical" evidence="1">
    <location>
        <begin position="61"/>
        <end position="83"/>
    </location>
</feature>
<name>A0A7D4TTT6_9MICO</name>
<dbReference type="EMBL" id="CP054056">
    <property type="protein sequence ID" value="QKJ24935.1"/>
    <property type="molecule type" value="Genomic_DNA"/>
</dbReference>
<dbReference type="RefSeq" id="WP_173493232.1">
    <property type="nucleotide sequence ID" value="NZ_CP054056.1"/>
</dbReference>
<evidence type="ECO:0000313" key="2">
    <source>
        <dbReference type="EMBL" id="QKJ24935.1"/>
    </source>
</evidence>
<keyword evidence="1" id="KW-0472">Membrane</keyword>
<feature type="transmembrane region" description="Helical" evidence="1">
    <location>
        <begin position="151"/>
        <end position="173"/>
    </location>
</feature>
<keyword evidence="1" id="KW-0812">Transmembrane</keyword>
<dbReference type="KEGG" id="aqg:HRU87_01650"/>
<dbReference type="Proteomes" id="UP000501003">
    <property type="component" value="Chromosome"/>
</dbReference>
<keyword evidence="1" id="KW-1133">Transmembrane helix</keyword>
<evidence type="ECO:0000313" key="3">
    <source>
        <dbReference type="Proteomes" id="UP000501003"/>
    </source>
</evidence>
<feature type="transmembrane region" description="Helical" evidence="1">
    <location>
        <begin position="185"/>
        <end position="206"/>
    </location>
</feature>
<sequence length="241" mass="24694">MGTIINVLAILIGSFVGMLLGNRLPEKMSRTLTDAMGLVVLVIGAMNLADLSNEDFKAATGIFPTILVVLASLLIGGITGSLLKIEQRLEGFGSWLQSKTKSKGDRDAFIQGFVNASLLFTIGPMAVLGALQDGLGNGIDILGLKSTLDGFTSVAFAATMGPGVAFSAIPVGLWQGLLTVLAMNVGEVLSSAAVASITATGGILLLGTGLRVLQLRMVSVADLLPSLIAAPLLTIVISSLS</sequence>
<dbReference type="Pfam" id="PF04474">
    <property type="entry name" value="DUF554"/>
    <property type="match status" value="1"/>
</dbReference>
<dbReference type="PANTHER" id="PTHR36111">
    <property type="entry name" value="INNER MEMBRANE PROTEIN-RELATED"/>
    <property type="match status" value="1"/>
</dbReference>
<dbReference type="InterPro" id="IPR007563">
    <property type="entry name" value="DUF554"/>
</dbReference>